<evidence type="ECO:0000313" key="7">
    <source>
        <dbReference type="EMBL" id="EED35395.1"/>
    </source>
</evidence>
<dbReference type="GO" id="GO:0046872">
    <property type="term" value="F:metal ion binding"/>
    <property type="evidence" value="ECO:0007669"/>
    <property type="project" value="UniProtKB-KW"/>
</dbReference>
<dbReference type="RefSeq" id="WP_009020141.1">
    <property type="nucleotide sequence ID" value="NZ_DS999411.1"/>
</dbReference>
<reference evidence="8" key="1">
    <citation type="journal article" date="2013" name="BMC Microbiol.">
        <title>Taxonomy and evolution of bacteriochlorophyll a-containing members of the OM60/NOR5 clade of marine gammaproteobacteria: description of Luminiphilus syltensis gen. nov., sp. nov., reclassification of Haliea rubra as Pseudohaliea rubra gen. nov., comb. nov., and emendation of Chromatocurvus halotolerans.</title>
        <authorList>
            <person name="Spring S."/>
            <person name="Riedel T."/>
            <person name="Sproer C."/>
            <person name="Yan S."/>
            <person name="Harder J."/>
            <person name="Fuchs B.M."/>
        </authorList>
    </citation>
    <scope>NUCLEOTIDE SEQUENCE [LARGE SCALE GENOMIC DNA]</scope>
    <source>
        <strain evidence="8">NOR51-B</strain>
    </source>
</reference>
<keyword evidence="3 4" id="KW-0408">Iron</keyword>
<accession>B8KXQ8</accession>
<dbReference type="SUPFAM" id="SSF46626">
    <property type="entry name" value="Cytochrome c"/>
    <property type="match status" value="1"/>
</dbReference>
<keyword evidence="1 4" id="KW-0349">Heme</keyword>
<keyword evidence="5" id="KW-0732">Signal</keyword>
<evidence type="ECO:0000313" key="8">
    <source>
        <dbReference type="Proteomes" id="UP000004699"/>
    </source>
</evidence>
<dbReference type="Proteomes" id="UP000004699">
    <property type="component" value="Unassembled WGS sequence"/>
</dbReference>
<dbReference type="InterPro" id="IPR036909">
    <property type="entry name" value="Cyt_c-like_dom_sf"/>
</dbReference>
<dbReference type="STRING" id="565045.NOR51B_1340"/>
<keyword evidence="2 4" id="KW-0479">Metal-binding</keyword>
<feature type="chain" id="PRO_5002876329" evidence="5">
    <location>
        <begin position="24"/>
        <end position="139"/>
    </location>
</feature>
<keyword evidence="8" id="KW-1185">Reference proteome</keyword>
<dbReference type="GO" id="GO:0009055">
    <property type="term" value="F:electron transfer activity"/>
    <property type="evidence" value="ECO:0007669"/>
    <property type="project" value="InterPro"/>
</dbReference>
<dbReference type="OrthoDB" id="9811281at2"/>
<dbReference type="AlphaFoldDB" id="B8KXQ8"/>
<feature type="signal peptide" evidence="5">
    <location>
        <begin position="1"/>
        <end position="23"/>
    </location>
</feature>
<evidence type="ECO:0000259" key="6">
    <source>
        <dbReference type="PROSITE" id="PS51007"/>
    </source>
</evidence>
<dbReference type="Pfam" id="PF00034">
    <property type="entry name" value="Cytochrom_C"/>
    <property type="match status" value="1"/>
</dbReference>
<evidence type="ECO:0000256" key="4">
    <source>
        <dbReference type="PROSITE-ProRule" id="PRU00433"/>
    </source>
</evidence>
<evidence type="ECO:0000256" key="3">
    <source>
        <dbReference type="ARBA" id="ARBA00023004"/>
    </source>
</evidence>
<organism evidence="7 8">
    <name type="scientific">Luminiphilus syltensis NOR5-1B</name>
    <dbReference type="NCBI Taxonomy" id="565045"/>
    <lineage>
        <taxon>Bacteria</taxon>
        <taxon>Pseudomonadati</taxon>
        <taxon>Pseudomonadota</taxon>
        <taxon>Gammaproteobacteria</taxon>
        <taxon>Cellvibrionales</taxon>
        <taxon>Halieaceae</taxon>
        <taxon>Luminiphilus</taxon>
    </lineage>
</organism>
<dbReference type="EMBL" id="DS999411">
    <property type="protein sequence ID" value="EED35395.1"/>
    <property type="molecule type" value="Genomic_DNA"/>
</dbReference>
<sequence length="139" mass="15187">MGKPLCRGAVFALLFLLGSTAWADKARFNYLLHCAGCHLADGQGSPPEVPTLIGEITQITDFSDGRAYLARVPGSSQAPISDAELADVLNYILTELNAPNLSSDFAPITAREVHSARENVLTDPLRERTRLWEQYQVDS</sequence>
<dbReference type="Gene3D" id="1.10.760.10">
    <property type="entry name" value="Cytochrome c-like domain"/>
    <property type="match status" value="2"/>
</dbReference>
<evidence type="ECO:0000256" key="1">
    <source>
        <dbReference type="ARBA" id="ARBA00022617"/>
    </source>
</evidence>
<name>B8KXQ8_9GAMM</name>
<dbReference type="PROSITE" id="PS51007">
    <property type="entry name" value="CYTC"/>
    <property type="match status" value="1"/>
</dbReference>
<protein>
    <submittedName>
        <fullName evidence="7">Cytochrome c, class I</fullName>
    </submittedName>
</protein>
<dbReference type="HOGENOM" id="CLU_126387_1_1_6"/>
<evidence type="ECO:0000256" key="5">
    <source>
        <dbReference type="SAM" id="SignalP"/>
    </source>
</evidence>
<evidence type="ECO:0000256" key="2">
    <source>
        <dbReference type="ARBA" id="ARBA00022723"/>
    </source>
</evidence>
<feature type="domain" description="Cytochrome c" evidence="6">
    <location>
        <begin position="19"/>
        <end position="96"/>
    </location>
</feature>
<dbReference type="GO" id="GO:0020037">
    <property type="term" value="F:heme binding"/>
    <property type="evidence" value="ECO:0007669"/>
    <property type="project" value="InterPro"/>
</dbReference>
<dbReference type="eggNOG" id="COG2010">
    <property type="taxonomic scope" value="Bacteria"/>
</dbReference>
<dbReference type="InterPro" id="IPR009056">
    <property type="entry name" value="Cyt_c-like_dom"/>
</dbReference>
<proteinExistence type="predicted"/>
<gene>
    <name evidence="7" type="ORF">NOR51B_1340</name>
</gene>